<dbReference type="EMBL" id="MNCJ02000332">
    <property type="protein sequence ID" value="KAF5755015.1"/>
    <property type="molecule type" value="Genomic_DNA"/>
</dbReference>
<dbReference type="AlphaFoldDB" id="A0A9K3DHB4"/>
<dbReference type="Gramene" id="mRNA:HanXRQr2_Chr17g0797811">
    <property type="protein sequence ID" value="mRNA:HanXRQr2_Chr17g0797811"/>
    <property type="gene ID" value="HanXRQr2_Chr17g0797811"/>
</dbReference>
<gene>
    <name evidence="1" type="ORF">HanXRQr2_Chr17g0797811</name>
</gene>
<dbReference type="Proteomes" id="UP000215914">
    <property type="component" value="Unassembled WGS sequence"/>
</dbReference>
<name>A0A9K3DHB4_HELAN</name>
<organism evidence="1 2">
    <name type="scientific">Helianthus annuus</name>
    <name type="common">Common sunflower</name>
    <dbReference type="NCBI Taxonomy" id="4232"/>
    <lineage>
        <taxon>Eukaryota</taxon>
        <taxon>Viridiplantae</taxon>
        <taxon>Streptophyta</taxon>
        <taxon>Embryophyta</taxon>
        <taxon>Tracheophyta</taxon>
        <taxon>Spermatophyta</taxon>
        <taxon>Magnoliopsida</taxon>
        <taxon>eudicotyledons</taxon>
        <taxon>Gunneridae</taxon>
        <taxon>Pentapetalae</taxon>
        <taxon>asterids</taxon>
        <taxon>campanulids</taxon>
        <taxon>Asterales</taxon>
        <taxon>Asteraceae</taxon>
        <taxon>Asteroideae</taxon>
        <taxon>Heliantheae alliance</taxon>
        <taxon>Heliantheae</taxon>
        <taxon>Helianthus</taxon>
    </lineage>
</organism>
<keyword evidence="2" id="KW-1185">Reference proteome</keyword>
<comment type="caution">
    <text evidence="1">The sequence shown here is derived from an EMBL/GenBank/DDBJ whole genome shotgun (WGS) entry which is preliminary data.</text>
</comment>
<reference evidence="1" key="1">
    <citation type="journal article" date="2017" name="Nature">
        <title>The sunflower genome provides insights into oil metabolism, flowering and Asterid evolution.</title>
        <authorList>
            <person name="Badouin H."/>
            <person name="Gouzy J."/>
            <person name="Grassa C.J."/>
            <person name="Murat F."/>
            <person name="Staton S.E."/>
            <person name="Cottret L."/>
            <person name="Lelandais-Briere C."/>
            <person name="Owens G.L."/>
            <person name="Carrere S."/>
            <person name="Mayjonade B."/>
            <person name="Legrand L."/>
            <person name="Gill N."/>
            <person name="Kane N.C."/>
            <person name="Bowers J.E."/>
            <person name="Hubner S."/>
            <person name="Bellec A."/>
            <person name="Berard A."/>
            <person name="Berges H."/>
            <person name="Blanchet N."/>
            <person name="Boniface M.C."/>
            <person name="Brunel D."/>
            <person name="Catrice O."/>
            <person name="Chaidir N."/>
            <person name="Claudel C."/>
            <person name="Donnadieu C."/>
            <person name="Faraut T."/>
            <person name="Fievet G."/>
            <person name="Helmstetter N."/>
            <person name="King M."/>
            <person name="Knapp S.J."/>
            <person name="Lai Z."/>
            <person name="Le Paslier M.C."/>
            <person name="Lippi Y."/>
            <person name="Lorenzon L."/>
            <person name="Mandel J.R."/>
            <person name="Marage G."/>
            <person name="Marchand G."/>
            <person name="Marquand E."/>
            <person name="Bret-Mestries E."/>
            <person name="Morien E."/>
            <person name="Nambeesan S."/>
            <person name="Nguyen T."/>
            <person name="Pegot-Espagnet P."/>
            <person name="Pouilly N."/>
            <person name="Raftis F."/>
            <person name="Sallet E."/>
            <person name="Schiex T."/>
            <person name="Thomas J."/>
            <person name="Vandecasteele C."/>
            <person name="Vares D."/>
            <person name="Vear F."/>
            <person name="Vautrin S."/>
            <person name="Crespi M."/>
            <person name="Mangin B."/>
            <person name="Burke J.M."/>
            <person name="Salse J."/>
            <person name="Munos S."/>
            <person name="Vincourt P."/>
            <person name="Rieseberg L.H."/>
            <person name="Langlade N.B."/>
        </authorList>
    </citation>
    <scope>NUCLEOTIDE SEQUENCE</scope>
    <source>
        <tissue evidence="1">Leaves</tissue>
    </source>
</reference>
<accession>A0A9K3DHB4</accession>
<sequence>MKEVVDEEIEILGNDNVGRGKAVYTDEDIDGIREGCSSYEAAFVFKRLF</sequence>
<evidence type="ECO:0000313" key="1">
    <source>
        <dbReference type="EMBL" id="KAF5755015.1"/>
    </source>
</evidence>
<protein>
    <submittedName>
        <fullName evidence="1">Uncharacterized protein</fullName>
    </submittedName>
</protein>
<proteinExistence type="predicted"/>
<reference evidence="1" key="2">
    <citation type="submission" date="2020-06" db="EMBL/GenBank/DDBJ databases">
        <title>Helianthus annuus Genome sequencing and assembly Release 2.</title>
        <authorList>
            <person name="Gouzy J."/>
            <person name="Langlade N."/>
            <person name="Munos S."/>
        </authorList>
    </citation>
    <scope>NUCLEOTIDE SEQUENCE</scope>
    <source>
        <tissue evidence="1">Leaves</tissue>
    </source>
</reference>
<evidence type="ECO:0000313" key="2">
    <source>
        <dbReference type="Proteomes" id="UP000215914"/>
    </source>
</evidence>